<dbReference type="InterPro" id="IPR051164">
    <property type="entry name" value="NmrA-like_oxidored"/>
</dbReference>
<accession>A0ABN2I903</accession>
<gene>
    <name evidence="4" type="ORF">GCM10009765_57680</name>
</gene>
<protein>
    <submittedName>
        <fullName evidence="4">NmrA family NAD(P)-binding protein</fullName>
    </submittedName>
</protein>
<dbReference type="Pfam" id="PF05368">
    <property type="entry name" value="NmrA"/>
    <property type="match status" value="1"/>
</dbReference>
<dbReference type="PANTHER" id="PTHR42748">
    <property type="entry name" value="NITROGEN METABOLITE REPRESSION PROTEIN NMRA FAMILY MEMBER"/>
    <property type="match status" value="1"/>
</dbReference>
<dbReference type="RefSeq" id="WP_344313477.1">
    <property type="nucleotide sequence ID" value="NZ_BAAANY010000023.1"/>
</dbReference>
<dbReference type="PANTHER" id="PTHR42748:SF7">
    <property type="entry name" value="NMRA LIKE REDOX SENSOR 1-RELATED"/>
    <property type="match status" value="1"/>
</dbReference>
<evidence type="ECO:0000313" key="4">
    <source>
        <dbReference type="EMBL" id="GAA1700667.1"/>
    </source>
</evidence>
<name>A0ABN2I903_9ACTN</name>
<dbReference type="InterPro" id="IPR036291">
    <property type="entry name" value="NAD(P)-bd_dom_sf"/>
</dbReference>
<evidence type="ECO:0000259" key="3">
    <source>
        <dbReference type="Pfam" id="PF05368"/>
    </source>
</evidence>
<keyword evidence="5" id="KW-1185">Reference proteome</keyword>
<dbReference type="Proteomes" id="UP001500618">
    <property type="component" value="Unassembled WGS sequence"/>
</dbReference>
<dbReference type="SUPFAM" id="SSF51735">
    <property type="entry name" value="NAD(P)-binding Rossmann-fold domains"/>
    <property type="match status" value="1"/>
</dbReference>
<evidence type="ECO:0000256" key="2">
    <source>
        <dbReference type="ARBA" id="ARBA00022857"/>
    </source>
</evidence>
<organism evidence="4 5">
    <name type="scientific">Fodinicola feengrottensis</name>
    <dbReference type="NCBI Taxonomy" id="435914"/>
    <lineage>
        <taxon>Bacteria</taxon>
        <taxon>Bacillati</taxon>
        <taxon>Actinomycetota</taxon>
        <taxon>Actinomycetes</taxon>
        <taxon>Mycobacteriales</taxon>
        <taxon>Fodinicola</taxon>
    </lineage>
</organism>
<keyword evidence="2" id="KW-0521">NADP</keyword>
<reference evidence="4 5" key="1">
    <citation type="journal article" date="2019" name="Int. J. Syst. Evol. Microbiol.">
        <title>The Global Catalogue of Microorganisms (GCM) 10K type strain sequencing project: providing services to taxonomists for standard genome sequencing and annotation.</title>
        <authorList>
            <consortium name="The Broad Institute Genomics Platform"/>
            <consortium name="The Broad Institute Genome Sequencing Center for Infectious Disease"/>
            <person name="Wu L."/>
            <person name="Ma J."/>
        </authorList>
    </citation>
    <scope>NUCLEOTIDE SEQUENCE [LARGE SCALE GENOMIC DNA]</scope>
    <source>
        <strain evidence="4 5">JCM 14718</strain>
    </source>
</reference>
<sequence length="292" mass="31455">MSGLDVLVVGATGQQGGATARELLAHGHTVRAMTRTPKSPAARALALAGAKIVRGDLTDCGSVAAAAAGADAAFLVSDTFDAGVEEETRVAIKGVEGFRAAGVGHVVYTSAASADRDTGVPHYESKRRVEHYLREQAVPHTVIGPAFFMENRFFGLRRIDDGWILPSPMPVDRQLQQIPVDDIGAFARHVFEHREQMLGQRIDIASDELDGRHTADALSQTLSASVRAVAVPADAARFGPDLAKMFDYITRVGFVADVAGLRRDFADVHWQRFGDWATKQDWVAQAGRAEPQ</sequence>
<feature type="domain" description="NmrA-like" evidence="3">
    <location>
        <begin position="6"/>
        <end position="235"/>
    </location>
</feature>
<comment type="caution">
    <text evidence="4">The sequence shown here is derived from an EMBL/GenBank/DDBJ whole genome shotgun (WGS) entry which is preliminary data.</text>
</comment>
<proteinExistence type="inferred from homology"/>
<dbReference type="Gene3D" id="3.90.25.10">
    <property type="entry name" value="UDP-galactose 4-epimerase, domain 1"/>
    <property type="match status" value="1"/>
</dbReference>
<dbReference type="Gene3D" id="3.40.50.720">
    <property type="entry name" value="NAD(P)-binding Rossmann-like Domain"/>
    <property type="match status" value="1"/>
</dbReference>
<dbReference type="InterPro" id="IPR008030">
    <property type="entry name" value="NmrA-like"/>
</dbReference>
<evidence type="ECO:0000313" key="5">
    <source>
        <dbReference type="Proteomes" id="UP001500618"/>
    </source>
</evidence>
<dbReference type="EMBL" id="BAAANY010000023">
    <property type="protein sequence ID" value="GAA1700667.1"/>
    <property type="molecule type" value="Genomic_DNA"/>
</dbReference>
<evidence type="ECO:0000256" key="1">
    <source>
        <dbReference type="ARBA" id="ARBA00006328"/>
    </source>
</evidence>
<comment type="similarity">
    <text evidence="1">Belongs to the NmrA-type oxidoreductase family.</text>
</comment>